<feature type="transmembrane region" description="Helical" evidence="6">
    <location>
        <begin position="257"/>
        <end position="278"/>
    </location>
</feature>
<dbReference type="InterPro" id="IPR004869">
    <property type="entry name" value="MMPL_dom"/>
</dbReference>
<feature type="domain" description="Membrane transport protein MMPL" evidence="7">
    <location>
        <begin position="305"/>
        <end position="424"/>
    </location>
</feature>
<name>A0A7J5UK00_9MICO</name>
<dbReference type="Proteomes" id="UP000451860">
    <property type="component" value="Unassembled WGS sequence"/>
</dbReference>
<dbReference type="PANTHER" id="PTHR33406:SF13">
    <property type="entry name" value="MEMBRANE PROTEIN YDFJ"/>
    <property type="match status" value="1"/>
</dbReference>
<feature type="domain" description="Membrane transport protein MMPL" evidence="7">
    <location>
        <begin position="85"/>
        <end position="297"/>
    </location>
</feature>
<comment type="caution">
    <text evidence="8">The sequence shown here is derived from an EMBL/GenBank/DDBJ whole genome shotgun (WGS) entry which is preliminary data.</text>
</comment>
<keyword evidence="3 6" id="KW-0812">Transmembrane</keyword>
<proteinExistence type="predicted"/>
<feature type="transmembrane region" description="Helical" evidence="6">
    <location>
        <begin position="207"/>
        <end position="225"/>
    </location>
</feature>
<feature type="transmembrane region" description="Helical" evidence="6">
    <location>
        <begin position="20"/>
        <end position="44"/>
    </location>
</feature>
<comment type="subcellular location">
    <subcellularLocation>
        <location evidence="1">Cell membrane</location>
        <topology evidence="1">Multi-pass membrane protein</topology>
    </subcellularLocation>
</comment>
<dbReference type="Pfam" id="PF03176">
    <property type="entry name" value="MMPL"/>
    <property type="match status" value="3"/>
</dbReference>
<feature type="transmembrane region" description="Helical" evidence="6">
    <location>
        <begin position="427"/>
        <end position="449"/>
    </location>
</feature>
<protein>
    <submittedName>
        <fullName evidence="8">MMPL family transporter</fullName>
    </submittedName>
</protein>
<evidence type="ECO:0000313" key="9">
    <source>
        <dbReference type="Proteomes" id="UP000451860"/>
    </source>
</evidence>
<accession>A0A7J5UK00</accession>
<keyword evidence="5 6" id="KW-0472">Membrane</keyword>
<feature type="transmembrane region" description="Helical" evidence="6">
    <location>
        <begin position="638"/>
        <end position="659"/>
    </location>
</feature>
<feature type="domain" description="Membrane transport protein MMPL" evidence="7">
    <location>
        <begin position="513"/>
        <end position="747"/>
    </location>
</feature>
<dbReference type="SUPFAM" id="SSF82866">
    <property type="entry name" value="Multidrug efflux transporter AcrB transmembrane domain"/>
    <property type="match status" value="2"/>
</dbReference>
<dbReference type="InterPro" id="IPR050545">
    <property type="entry name" value="Mycobact_MmpL"/>
</dbReference>
<evidence type="ECO:0000256" key="6">
    <source>
        <dbReference type="SAM" id="Phobius"/>
    </source>
</evidence>
<dbReference type="PANTHER" id="PTHR33406">
    <property type="entry name" value="MEMBRANE PROTEIN MJ1562-RELATED"/>
    <property type="match status" value="1"/>
</dbReference>
<feature type="transmembrane region" description="Helical" evidence="6">
    <location>
        <begin position="232"/>
        <end position="251"/>
    </location>
</feature>
<evidence type="ECO:0000256" key="1">
    <source>
        <dbReference type="ARBA" id="ARBA00004651"/>
    </source>
</evidence>
<dbReference type="EMBL" id="WHJE01000136">
    <property type="protein sequence ID" value="KAE8762677.1"/>
    <property type="molecule type" value="Genomic_DNA"/>
</dbReference>
<sequence>MCTVFDRLGRVVTRRPRTIIAAWAVIALVCVLTALAGVTGQGLFDRLRTGEPAVPGSESQAGREILSEAENTGTEITLLVRGADLGDEAQVTALGEALRPAHEDLTAIAGVDTVVDPFLLPGGITNPAAAGLVSTAKDGFLVVVMLDHGLKDQAKESAHDAVVDRLDAVPGELADVAPGITGITSSTPIFAQEIVDQVREDLVTGEVVALPVALLIMVVVFGGFLSAGIPLVGALASIVGGLGVVLALTYAMDIDSFVINVVTVLGLGLSVDYGLLIVSRFREEAHRLTAAASAAAAETPATGLRRRRRRPGGQLVEQAVRTAVATAGRTVAFSAVTVALAVAGLLLMRPEVLRSISAAGVAVVLLAVLSAITLVPAVLTVLGARMLRPSVLSRVPGLRRLVNGLGDVAPEEGVFSRLARRVHDHPWLVLVGSVAVLALLASPVAGLQMRNSTAELLPSASPQREYLRILAADYPAAAAPDVTVVARTDVEDAAGLAEQVGAVPHVTQVAPPVAADGYTVLSVFVDTDDAGSAEAAAVVRDIRDLDPGYPTWVVGQAANQIDFNAALVQGLPVAGGIVVVAVLVLLFLMTGSVLVPVKAILVNVLSLSASLGVTVWVFQQGHGAGLLGFTPLSGLESYVVAVVVAFGFGLAMDYEVFLLSRIKEYWDAGYSNDDAVVHGLQRSGRIITSAALIVVAVFAGFVAGDLIVIKQVGVALAVTVLVDATLVRMLLVPATMTLLGRWNWWAPAPLARVYGRLKIVH</sequence>
<dbReference type="OrthoDB" id="7051771at2"/>
<gene>
    <name evidence="8" type="ORF">GB883_18100</name>
</gene>
<keyword evidence="9" id="KW-1185">Reference proteome</keyword>
<evidence type="ECO:0000259" key="7">
    <source>
        <dbReference type="Pfam" id="PF03176"/>
    </source>
</evidence>
<feature type="transmembrane region" description="Helical" evidence="6">
    <location>
        <begin position="331"/>
        <end position="348"/>
    </location>
</feature>
<feature type="transmembrane region" description="Helical" evidence="6">
    <location>
        <begin position="600"/>
        <end position="618"/>
    </location>
</feature>
<keyword evidence="4 6" id="KW-1133">Transmembrane helix</keyword>
<evidence type="ECO:0000256" key="5">
    <source>
        <dbReference type="ARBA" id="ARBA00023136"/>
    </source>
</evidence>
<feature type="transmembrane region" description="Helical" evidence="6">
    <location>
        <begin position="686"/>
        <end position="708"/>
    </location>
</feature>
<keyword evidence="2" id="KW-1003">Cell membrane</keyword>
<organism evidence="8 9">
    <name type="scientific">Georgenia thermotolerans</name>
    <dbReference type="NCBI Taxonomy" id="527326"/>
    <lineage>
        <taxon>Bacteria</taxon>
        <taxon>Bacillati</taxon>
        <taxon>Actinomycetota</taxon>
        <taxon>Actinomycetes</taxon>
        <taxon>Micrococcales</taxon>
        <taxon>Bogoriellaceae</taxon>
        <taxon>Georgenia</taxon>
    </lineage>
</organism>
<dbReference type="GO" id="GO:0005886">
    <property type="term" value="C:plasma membrane"/>
    <property type="evidence" value="ECO:0007669"/>
    <property type="project" value="UniProtKB-SubCell"/>
</dbReference>
<evidence type="ECO:0000256" key="3">
    <source>
        <dbReference type="ARBA" id="ARBA00022692"/>
    </source>
</evidence>
<evidence type="ECO:0000256" key="4">
    <source>
        <dbReference type="ARBA" id="ARBA00022989"/>
    </source>
</evidence>
<evidence type="ECO:0000256" key="2">
    <source>
        <dbReference type="ARBA" id="ARBA00022475"/>
    </source>
</evidence>
<evidence type="ECO:0000313" key="8">
    <source>
        <dbReference type="EMBL" id="KAE8762677.1"/>
    </source>
</evidence>
<feature type="transmembrane region" description="Helical" evidence="6">
    <location>
        <begin position="360"/>
        <end position="384"/>
    </location>
</feature>
<dbReference type="AlphaFoldDB" id="A0A7J5UK00"/>
<dbReference type="Gene3D" id="1.20.1640.10">
    <property type="entry name" value="Multidrug efflux transporter AcrB transmembrane domain"/>
    <property type="match status" value="2"/>
</dbReference>
<feature type="transmembrane region" description="Helical" evidence="6">
    <location>
        <begin position="566"/>
        <end position="588"/>
    </location>
</feature>
<reference evidence="8 9" key="1">
    <citation type="submission" date="2019-10" db="EMBL/GenBank/DDBJ databases">
        <title>Georgenia wutianyii sp. nov. and Georgenia yuyongxinii sp. nov. isolated from plateau pika (Ochotona curzoniae) in the Qinghai-Tibet plateau of China.</title>
        <authorList>
            <person name="Tian Z."/>
        </authorList>
    </citation>
    <scope>NUCLEOTIDE SEQUENCE [LARGE SCALE GENOMIC DNA]</scope>
    <source>
        <strain evidence="8 9">DSM 21501</strain>
    </source>
</reference>